<accession>A0AAV5TDC2</accession>
<protein>
    <submittedName>
        <fullName evidence="2">Uncharacterized protein</fullName>
    </submittedName>
</protein>
<comment type="caution">
    <text evidence="2">The sequence shown here is derived from an EMBL/GenBank/DDBJ whole genome shotgun (WGS) entry which is preliminary data.</text>
</comment>
<evidence type="ECO:0000256" key="1">
    <source>
        <dbReference type="SAM" id="MobiDB-lite"/>
    </source>
</evidence>
<name>A0AAV5TDC2_9BILA</name>
<feature type="region of interest" description="Disordered" evidence="1">
    <location>
        <begin position="1"/>
        <end position="35"/>
    </location>
</feature>
<dbReference type="Proteomes" id="UP001432027">
    <property type="component" value="Unassembled WGS sequence"/>
</dbReference>
<reference evidence="2" key="1">
    <citation type="submission" date="2023-10" db="EMBL/GenBank/DDBJ databases">
        <title>Genome assembly of Pristionchus species.</title>
        <authorList>
            <person name="Yoshida K."/>
            <person name="Sommer R.J."/>
        </authorList>
    </citation>
    <scope>NUCLEOTIDE SEQUENCE</scope>
    <source>
        <strain evidence="2">RS0144</strain>
    </source>
</reference>
<organism evidence="2 3">
    <name type="scientific">Pristionchus entomophagus</name>
    <dbReference type="NCBI Taxonomy" id="358040"/>
    <lineage>
        <taxon>Eukaryota</taxon>
        <taxon>Metazoa</taxon>
        <taxon>Ecdysozoa</taxon>
        <taxon>Nematoda</taxon>
        <taxon>Chromadorea</taxon>
        <taxon>Rhabditida</taxon>
        <taxon>Rhabditina</taxon>
        <taxon>Diplogasteromorpha</taxon>
        <taxon>Diplogasteroidea</taxon>
        <taxon>Neodiplogasteridae</taxon>
        <taxon>Pristionchus</taxon>
    </lineage>
</organism>
<feature type="non-terminal residue" evidence="2">
    <location>
        <position position="88"/>
    </location>
</feature>
<gene>
    <name evidence="2" type="ORF">PENTCL1PPCAC_15746</name>
</gene>
<evidence type="ECO:0000313" key="2">
    <source>
        <dbReference type="EMBL" id="GMS93571.1"/>
    </source>
</evidence>
<dbReference type="AlphaFoldDB" id="A0AAV5TDC2"/>
<feature type="non-terminal residue" evidence="2">
    <location>
        <position position="1"/>
    </location>
</feature>
<proteinExistence type="predicted"/>
<evidence type="ECO:0000313" key="3">
    <source>
        <dbReference type="Proteomes" id="UP001432027"/>
    </source>
</evidence>
<dbReference type="EMBL" id="BTSX01000004">
    <property type="protein sequence ID" value="GMS93571.1"/>
    <property type="molecule type" value="Genomic_DNA"/>
</dbReference>
<feature type="compositionally biased region" description="Polar residues" evidence="1">
    <location>
        <begin position="16"/>
        <end position="34"/>
    </location>
</feature>
<keyword evidence="3" id="KW-1185">Reference proteome</keyword>
<sequence>LNSRRRLPTCGKSRMTKSQSELLSESCSKQSRTPNRLAPLSSPIVRRYLAVSSEIICVRYRAAISRAKSLVSKLSASPECEANKRQEF</sequence>